<sequence>MMRPAPGQNYPRTGFPLEGKRKTRQLDDTHSSGLRSVSGRCATLKRSTVYFRRHAAKREKKKRRVKKYDLESVMIKVYNLIEQKLPWPTASEKQQIEKLNQSFFFK</sequence>
<dbReference type="EMBL" id="VEVO01000011">
    <property type="protein sequence ID" value="KAF0034451.1"/>
    <property type="molecule type" value="Genomic_DNA"/>
</dbReference>
<feature type="region of interest" description="Disordered" evidence="1">
    <location>
        <begin position="1"/>
        <end position="35"/>
    </location>
</feature>
<organism evidence="2 3">
    <name type="scientific">Scophthalmus maximus</name>
    <name type="common">Turbot</name>
    <name type="synonym">Psetta maxima</name>
    <dbReference type="NCBI Taxonomy" id="52904"/>
    <lineage>
        <taxon>Eukaryota</taxon>
        <taxon>Metazoa</taxon>
        <taxon>Chordata</taxon>
        <taxon>Craniata</taxon>
        <taxon>Vertebrata</taxon>
        <taxon>Euteleostomi</taxon>
        <taxon>Actinopterygii</taxon>
        <taxon>Neopterygii</taxon>
        <taxon>Teleostei</taxon>
        <taxon>Neoteleostei</taxon>
        <taxon>Acanthomorphata</taxon>
        <taxon>Carangaria</taxon>
        <taxon>Pleuronectiformes</taxon>
        <taxon>Pleuronectoidei</taxon>
        <taxon>Scophthalmidae</taxon>
        <taxon>Scophthalmus</taxon>
    </lineage>
</organism>
<gene>
    <name evidence="2" type="ORF">F2P81_012209</name>
</gene>
<name>A0A6A4STT9_SCOMX</name>
<evidence type="ECO:0000313" key="2">
    <source>
        <dbReference type="EMBL" id="KAF0034451.1"/>
    </source>
</evidence>
<feature type="compositionally biased region" description="Basic and acidic residues" evidence="1">
    <location>
        <begin position="18"/>
        <end position="30"/>
    </location>
</feature>
<accession>A0A6A4STT9</accession>
<protein>
    <submittedName>
        <fullName evidence="2">Uncharacterized protein</fullName>
    </submittedName>
</protein>
<proteinExistence type="predicted"/>
<evidence type="ECO:0000313" key="3">
    <source>
        <dbReference type="Proteomes" id="UP000438429"/>
    </source>
</evidence>
<reference evidence="2 3" key="1">
    <citation type="submission" date="2019-06" db="EMBL/GenBank/DDBJ databases">
        <title>Draft genomes of female and male turbot (Scophthalmus maximus).</title>
        <authorList>
            <person name="Xu H."/>
            <person name="Xu X.-W."/>
            <person name="Shao C."/>
            <person name="Chen S."/>
        </authorList>
    </citation>
    <scope>NUCLEOTIDE SEQUENCE [LARGE SCALE GENOMIC DNA]</scope>
    <source>
        <strain evidence="2">Ysfricsl-2016a</strain>
        <tissue evidence="2">Blood</tissue>
    </source>
</reference>
<comment type="caution">
    <text evidence="2">The sequence shown here is derived from an EMBL/GenBank/DDBJ whole genome shotgun (WGS) entry which is preliminary data.</text>
</comment>
<dbReference type="AlphaFoldDB" id="A0A6A4STT9"/>
<evidence type="ECO:0000256" key="1">
    <source>
        <dbReference type="SAM" id="MobiDB-lite"/>
    </source>
</evidence>
<dbReference type="Proteomes" id="UP000438429">
    <property type="component" value="Unassembled WGS sequence"/>
</dbReference>